<dbReference type="WBParaSite" id="MCU_003448-RA">
    <property type="protein sequence ID" value="MCU_003448-RA"/>
    <property type="gene ID" value="MCU_003448"/>
</dbReference>
<name>A0A5K3EVJ0_MESCO</name>
<proteinExistence type="predicted"/>
<sequence length="117" mass="13035">ADLTCRSLKRIQPENWLSSKIQNVCVIHPSLCRIPGPSMKTETTEQALLTNTGAVNPSPSRWLHRPVFAIPHSRLSLVGCISSSHAIGSQRERKRAAARAVQYVCALVRRRCRIPEP</sequence>
<evidence type="ECO:0000313" key="1">
    <source>
        <dbReference type="WBParaSite" id="MCU_003448-RA"/>
    </source>
</evidence>
<organism evidence="1">
    <name type="scientific">Mesocestoides corti</name>
    <name type="common">Flatworm</name>
    <dbReference type="NCBI Taxonomy" id="53468"/>
    <lineage>
        <taxon>Eukaryota</taxon>
        <taxon>Metazoa</taxon>
        <taxon>Spiralia</taxon>
        <taxon>Lophotrochozoa</taxon>
        <taxon>Platyhelminthes</taxon>
        <taxon>Cestoda</taxon>
        <taxon>Eucestoda</taxon>
        <taxon>Cyclophyllidea</taxon>
        <taxon>Mesocestoididae</taxon>
        <taxon>Mesocestoides</taxon>
    </lineage>
</organism>
<dbReference type="AlphaFoldDB" id="A0A5K3EVJ0"/>
<reference evidence="1" key="1">
    <citation type="submission" date="2019-11" db="UniProtKB">
        <authorList>
            <consortium name="WormBaseParasite"/>
        </authorList>
    </citation>
    <scope>IDENTIFICATION</scope>
</reference>
<protein>
    <submittedName>
        <fullName evidence="1">RNA polymerase II nuclear localization protein SLC7A6OS</fullName>
    </submittedName>
</protein>
<accession>A0A5K3EVJ0</accession>